<dbReference type="KEGG" id="ccas:EIB73_09040"/>
<dbReference type="RefSeq" id="WP_125024665.1">
    <property type="nucleotide sequence ID" value="NZ_CP034159.1"/>
</dbReference>
<keyword evidence="2" id="KW-1185">Reference proteome</keyword>
<sequence>MKKDLVENFFVVYPKLKNDFNTKAPVNITFEIESAISSPAYASGSKVTYQSEWLAEHPEDRDIATHEMTHLVQAYNWGNIPWWITEGIADYTRDKYGISNAGWTLTPYSEGQNYDNGYRITARFLKWIEVKIKPGFVKHLDTQCRTGNYSESVWSSFTGKTLQELWTQYKADPTI</sequence>
<dbReference type="InterPro" id="IPR007541">
    <property type="entry name" value="Uncharacterised_BSP"/>
</dbReference>
<reference evidence="2" key="1">
    <citation type="submission" date="2018-11" db="EMBL/GenBank/DDBJ databases">
        <title>Proposal to divide the Flavobacteriaceae and reorganize its genera based on Amino Acid Identity values calculated from whole genome sequences.</title>
        <authorList>
            <person name="Nicholson A.C."/>
            <person name="Gulvik C.A."/>
            <person name="Whitney A.M."/>
            <person name="Humrighouse B.W."/>
            <person name="Bell M."/>
            <person name="Holmes B."/>
            <person name="Steigerwalt A.G."/>
            <person name="Villarma A."/>
            <person name="Sheth M."/>
            <person name="Batra D."/>
            <person name="Pryor J."/>
            <person name="Bernardet J.-F."/>
            <person name="Hugo C."/>
            <person name="Kampfer P."/>
            <person name="Newman J.D."/>
            <person name="McQuiston J.R."/>
        </authorList>
    </citation>
    <scope>NUCLEOTIDE SEQUENCE [LARGE SCALE GENOMIC DNA]</scope>
    <source>
        <strain evidence="2">G0081</strain>
    </source>
</reference>
<dbReference type="PANTHER" id="PTHR33321:SF12">
    <property type="entry name" value="PLANT BASIC SECRETORY PROTEIN (BSP) FAMILY PROTEIN"/>
    <property type="match status" value="1"/>
</dbReference>
<gene>
    <name evidence="1" type="ORF">EIB73_09040</name>
</gene>
<name>A0A3G8XYH1_9FLAO</name>
<dbReference type="Pfam" id="PF04450">
    <property type="entry name" value="BSP"/>
    <property type="match status" value="1"/>
</dbReference>
<proteinExistence type="predicted"/>
<dbReference type="EMBL" id="CP034159">
    <property type="protein sequence ID" value="AZI33316.1"/>
    <property type="molecule type" value="Genomic_DNA"/>
</dbReference>
<dbReference type="AlphaFoldDB" id="A0A3G8XYH1"/>
<dbReference type="Proteomes" id="UP000270185">
    <property type="component" value="Chromosome"/>
</dbReference>
<evidence type="ECO:0000313" key="1">
    <source>
        <dbReference type="EMBL" id="AZI33316.1"/>
    </source>
</evidence>
<evidence type="ECO:0000313" key="2">
    <source>
        <dbReference type="Proteomes" id="UP000270185"/>
    </source>
</evidence>
<accession>A0A3G8XYH1</accession>
<dbReference type="PANTHER" id="PTHR33321">
    <property type="match status" value="1"/>
</dbReference>
<dbReference type="OrthoDB" id="211588at2"/>
<organism evidence="1 2">
    <name type="scientific">Kaistella carnis</name>
    <dbReference type="NCBI Taxonomy" id="1241979"/>
    <lineage>
        <taxon>Bacteria</taxon>
        <taxon>Pseudomonadati</taxon>
        <taxon>Bacteroidota</taxon>
        <taxon>Flavobacteriia</taxon>
        <taxon>Flavobacteriales</taxon>
        <taxon>Weeksellaceae</taxon>
        <taxon>Chryseobacterium group</taxon>
        <taxon>Kaistella</taxon>
    </lineage>
</organism>
<protein>
    <submittedName>
        <fullName evidence="1">Secretory protein</fullName>
    </submittedName>
</protein>